<keyword evidence="2" id="KW-1185">Reference proteome</keyword>
<dbReference type="Gene3D" id="1.10.287.1060">
    <property type="entry name" value="ESAT-6-like"/>
    <property type="match status" value="1"/>
</dbReference>
<protein>
    <recommendedName>
        <fullName evidence="3">ESAT-6-like protein</fullName>
    </recommendedName>
</protein>
<evidence type="ECO:0008006" key="3">
    <source>
        <dbReference type="Google" id="ProtNLM"/>
    </source>
</evidence>
<dbReference type="RefSeq" id="WP_203938354.1">
    <property type="nucleotide sequence ID" value="NZ_BAAAGJ010000005.1"/>
</dbReference>
<gene>
    <name evidence="1" type="ORF">Sya03_24150</name>
</gene>
<evidence type="ECO:0000313" key="1">
    <source>
        <dbReference type="EMBL" id="GIJ03063.1"/>
    </source>
</evidence>
<reference evidence="1" key="1">
    <citation type="submission" date="2021-01" db="EMBL/GenBank/DDBJ databases">
        <title>Whole genome shotgun sequence of Spirilliplanes yamanashiensis NBRC 15828.</title>
        <authorList>
            <person name="Komaki H."/>
            <person name="Tamura T."/>
        </authorList>
    </citation>
    <scope>NUCLEOTIDE SEQUENCE</scope>
    <source>
        <strain evidence="1">NBRC 15828</strain>
    </source>
</reference>
<accession>A0A8J3Y764</accession>
<sequence length="100" mass="10993">MTTYTFDFAMASATIDKMTAVNGNIREALNNLERTCQTTMADWTDDSKDAYVVQKARWDRNAETMNQALISARQALLSISDGYGGAQRSATNLWQGAFGG</sequence>
<dbReference type="EMBL" id="BOOY01000017">
    <property type="protein sequence ID" value="GIJ03063.1"/>
    <property type="molecule type" value="Genomic_DNA"/>
</dbReference>
<dbReference type="SUPFAM" id="SSF140453">
    <property type="entry name" value="EsxAB dimer-like"/>
    <property type="match status" value="1"/>
</dbReference>
<dbReference type="InterPro" id="IPR010310">
    <property type="entry name" value="T7SS_ESAT-6-like"/>
</dbReference>
<organism evidence="1 2">
    <name type="scientific">Spirilliplanes yamanashiensis</name>
    <dbReference type="NCBI Taxonomy" id="42233"/>
    <lineage>
        <taxon>Bacteria</taxon>
        <taxon>Bacillati</taxon>
        <taxon>Actinomycetota</taxon>
        <taxon>Actinomycetes</taxon>
        <taxon>Micromonosporales</taxon>
        <taxon>Micromonosporaceae</taxon>
        <taxon>Spirilliplanes</taxon>
    </lineage>
</organism>
<name>A0A8J3Y764_9ACTN</name>
<dbReference type="Proteomes" id="UP000652013">
    <property type="component" value="Unassembled WGS sequence"/>
</dbReference>
<proteinExistence type="predicted"/>
<dbReference type="InterPro" id="IPR036689">
    <property type="entry name" value="ESAT-6-like_sf"/>
</dbReference>
<comment type="caution">
    <text evidence="1">The sequence shown here is derived from an EMBL/GenBank/DDBJ whole genome shotgun (WGS) entry which is preliminary data.</text>
</comment>
<dbReference type="AlphaFoldDB" id="A0A8J3Y764"/>
<evidence type="ECO:0000313" key="2">
    <source>
        <dbReference type="Proteomes" id="UP000652013"/>
    </source>
</evidence>
<dbReference type="Pfam" id="PF06013">
    <property type="entry name" value="WXG100"/>
    <property type="match status" value="1"/>
</dbReference>